<keyword evidence="1" id="KW-1133">Transmembrane helix</keyword>
<accession>A0A226F4L0</accession>
<keyword evidence="1" id="KW-0812">Transmembrane</keyword>
<name>A0A226F4L0_FOLCA</name>
<reference evidence="2 3" key="1">
    <citation type="submission" date="2015-12" db="EMBL/GenBank/DDBJ databases">
        <title>The genome of Folsomia candida.</title>
        <authorList>
            <person name="Faddeeva A."/>
            <person name="Derks M.F."/>
            <person name="Anvar Y."/>
            <person name="Smit S."/>
            <person name="Van Straalen N."/>
            <person name="Roelofs D."/>
        </authorList>
    </citation>
    <scope>NUCLEOTIDE SEQUENCE [LARGE SCALE GENOMIC DNA]</scope>
    <source>
        <strain evidence="2 3">VU population</strain>
        <tissue evidence="2">Whole body</tissue>
    </source>
</reference>
<dbReference type="Proteomes" id="UP000198287">
    <property type="component" value="Unassembled WGS sequence"/>
</dbReference>
<feature type="transmembrane region" description="Helical" evidence="1">
    <location>
        <begin position="619"/>
        <end position="638"/>
    </location>
</feature>
<proteinExistence type="predicted"/>
<evidence type="ECO:0000256" key="1">
    <source>
        <dbReference type="SAM" id="Phobius"/>
    </source>
</evidence>
<evidence type="ECO:0000313" key="3">
    <source>
        <dbReference type="Proteomes" id="UP000198287"/>
    </source>
</evidence>
<protein>
    <submittedName>
        <fullName evidence="2">Uncharacterized protein</fullName>
    </submittedName>
</protein>
<feature type="transmembrane region" description="Helical" evidence="1">
    <location>
        <begin position="383"/>
        <end position="402"/>
    </location>
</feature>
<dbReference type="EMBL" id="LNIX01000001">
    <property type="protein sequence ID" value="OXA63856.1"/>
    <property type="molecule type" value="Genomic_DNA"/>
</dbReference>
<evidence type="ECO:0000313" key="2">
    <source>
        <dbReference type="EMBL" id="OXA63856.1"/>
    </source>
</evidence>
<comment type="caution">
    <text evidence="2">The sequence shown here is derived from an EMBL/GenBank/DDBJ whole genome shotgun (WGS) entry which is preliminary data.</text>
</comment>
<keyword evidence="3" id="KW-1185">Reference proteome</keyword>
<gene>
    <name evidence="2" type="ORF">Fcan01_01398</name>
</gene>
<organism evidence="2 3">
    <name type="scientific">Folsomia candida</name>
    <name type="common">Springtail</name>
    <dbReference type="NCBI Taxonomy" id="158441"/>
    <lineage>
        <taxon>Eukaryota</taxon>
        <taxon>Metazoa</taxon>
        <taxon>Ecdysozoa</taxon>
        <taxon>Arthropoda</taxon>
        <taxon>Hexapoda</taxon>
        <taxon>Collembola</taxon>
        <taxon>Entomobryomorpha</taxon>
        <taxon>Isotomoidea</taxon>
        <taxon>Isotomidae</taxon>
        <taxon>Proisotominae</taxon>
        <taxon>Folsomia</taxon>
    </lineage>
</organism>
<dbReference type="AlphaFoldDB" id="A0A226F4L0"/>
<feature type="transmembrane region" description="Helical" evidence="1">
    <location>
        <begin position="414"/>
        <end position="438"/>
    </location>
</feature>
<sequence length="687" mass="79957">MILPPPVGIRNRTYEYSSGRGLISFSLLQNRRHGGTSEALQLVNNPSFHVNLAFDTNHCEIKDFSCISYLNFNPNILEHLTYKIVALKSITSLDEGEDQDDPDVAMATTVTTKLLRQPLPKFSILHNVNILSTSSWSRSVLIIQKSGVSFTDKFTFLVVTNQSKSELEAYVKKYINSSFFYVPLFLLCSRQLFMYCFFCNLKLVPLGQNDLRAALRTHFLYNKILHRPNKLLQLMPQVIDKKCISYNLTKLHECVYVGPVIRLCLNHWNFSFQNADQSEIDVYEDTTLKKGLYIKLSATAVTLYPEDIGRLLELNAALYFNDPFYRDLYYNTYARHFFQVTWEIFLHPFDTLAWVCILVICILISILSSTGNRTTRDLFTVNWRTIGWVLISVFFSTFSSVNEFRNFRYKSLSLICAMGLISILLVNLYLGTFTSMFISQPPQRKIKTLRAALDNGYRVQVHNEEQMHPLFAIFRTDVEAKIGRNLSASEAFYIGRPESYKFADYYKFYVENKLMHIFEYSVYQREIGLRGRREFSMGAFKWLALDQSEQLVLRPFILFQGYFSQEAKVLGARLHEGGYMRHWEDICQWKSVRGMYFAVKNGPVQNDVFPIELSSHIQIIFYTWTIGLVAGCLTWVFGEVRFRGVFMKRIFRITRKLGNRWKCGESFLGNSFNEMTIIVKVRSRKEK</sequence>
<feature type="transmembrane region" description="Helical" evidence="1">
    <location>
        <begin position="352"/>
        <end position="371"/>
    </location>
</feature>
<keyword evidence="1" id="KW-0472">Membrane</keyword>